<organism evidence="8 9">
    <name type="scientific">Dielma fastidiosa</name>
    <dbReference type="NCBI Taxonomy" id="1034346"/>
    <lineage>
        <taxon>Bacteria</taxon>
        <taxon>Bacillati</taxon>
        <taxon>Bacillota</taxon>
        <taxon>Erysipelotrichia</taxon>
        <taxon>Erysipelotrichales</taxon>
        <taxon>Erysipelotrichaceae</taxon>
        <taxon>Dielma</taxon>
    </lineage>
</organism>
<gene>
    <name evidence="8" type="ORF">DES51_12015</name>
</gene>
<keyword evidence="4" id="KW-0479">Metal-binding</keyword>
<dbReference type="GO" id="GO:0004000">
    <property type="term" value="F:adenosine deaminase activity"/>
    <property type="evidence" value="ECO:0007669"/>
    <property type="project" value="TreeGrafter"/>
</dbReference>
<evidence type="ECO:0000256" key="2">
    <source>
        <dbReference type="ARBA" id="ARBA00006676"/>
    </source>
</evidence>
<evidence type="ECO:0000313" key="9">
    <source>
        <dbReference type="Proteomes" id="UP000247612"/>
    </source>
</evidence>
<evidence type="ECO:0000256" key="1">
    <source>
        <dbReference type="ARBA" id="ARBA00001947"/>
    </source>
</evidence>
<dbReference type="Pfam" id="PF00962">
    <property type="entry name" value="A_deaminase"/>
    <property type="match status" value="1"/>
</dbReference>
<sequence>MNTAKIDLHLHLDGSLNMHWAWQIAVKRGVVAPECTFEQYYDQMHRTNFKTREEGFKRFDFPIAVLQTKEDLRDGTYTSIRDLNDQGLIYAEIRFAPQQHMLEGLTQAETIEAVLEGIHAAEKDFPDITCGLICCMMHKGDCAAFNEKLNFDTIDATDMFYKQGERIALDLAGYENTGPFMDYAPLFEKARALNIPYTIHAGEMGEGSHVPEAIKMGAWRIGHGINCVQDKAWLKELADKQIPTEVCVGSNVKEERNYAAHPIREMAKAGVKITVNTDNMNFSKTSLANEHNQLRAIGFTTNDLIQFTLNAVDAAFCDEATKHKLREKLAAEGISR</sequence>
<proteinExistence type="inferred from homology"/>
<name>A0A318L2V3_9FIRM</name>
<comment type="similarity">
    <text evidence="2">Belongs to the metallo-dependent hydrolases superfamily. Adenosine and AMP deaminases family.</text>
</comment>
<dbReference type="SUPFAM" id="SSF51556">
    <property type="entry name" value="Metallo-dependent hydrolases"/>
    <property type="match status" value="1"/>
</dbReference>
<dbReference type="InterPro" id="IPR006330">
    <property type="entry name" value="Ado/ade_deaminase"/>
</dbReference>
<feature type="domain" description="Adenosine deaminase" evidence="7">
    <location>
        <begin position="5"/>
        <end position="330"/>
    </location>
</feature>
<evidence type="ECO:0000256" key="3">
    <source>
        <dbReference type="ARBA" id="ARBA00012784"/>
    </source>
</evidence>
<keyword evidence="6" id="KW-0862">Zinc</keyword>
<dbReference type="GO" id="GO:0046103">
    <property type="term" value="P:inosine biosynthetic process"/>
    <property type="evidence" value="ECO:0007669"/>
    <property type="project" value="TreeGrafter"/>
</dbReference>
<evidence type="ECO:0000256" key="5">
    <source>
        <dbReference type="ARBA" id="ARBA00022801"/>
    </source>
</evidence>
<dbReference type="NCBIfam" id="TIGR01430">
    <property type="entry name" value="aden_deam"/>
    <property type="match status" value="1"/>
</dbReference>
<dbReference type="AlphaFoldDB" id="A0A318L2V3"/>
<keyword evidence="9" id="KW-1185">Reference proteome</keyword>
<dbReference type="EMBL" id="QJKH01000020">
    <property type="protein sequence ID" value="PXX75112.1"/>
    <property type="molecule type" value="Genomic_DNA"/>
</dbReference>
<evidence type="ECO:0000313" key="8">
    <source>
        <dbReference type="EMBL" id="PXX75112.1"/>
    </source>
</evidence>
<dbReference type="InterPro" id="IPR032466">
    <property type="entry name" value="Metal_Hydrolase"/>
</dbReference>
<dbReference type="PANTHER" id="PTHR11409">
    <property type="entry name" value="ADENOSINE DEAMINASE"/>
    <property type="match status" value="1"/>
</dbReference>
<dbReference type="Proteomes" id="UP000247612">
    <property type="component" value="Unassembled WGS sequence"/>
</dbReference>
<accession>A0A318L2V3</accession>
<dbReference type="PANTHER" id="PTHR11409:SF43">
    <property type="entry name" value="ADENOSINE DEAMINASE"/>
    <property type="match status" value="1"/>
</dbReference>
<reference evidence="8 9" key="1">
    <citation type="submission" date="2018-05" db="EMBL/GenBank/DDBJ databases">
        <title>Genomic Encyclopedia of Type Strains, Phase IV (KMG-IV): sequencing the most valuable type-strain genomes for metagenomic binning, comparative biology and taxonomic classification.</title>
        <authorList>
            <person name="Goeker M."/>
        </authorList>
    </citation>
    <scope>NUCLEOTIDE SEQUENCE [LARGE SCALE GENOMIC DNA]</scope>
    <source>
        <strain evidence="8 9">JC118</strain>
    </source>
</reference>
<dbReference type="InterPro" id="IPR001365">
    <property type="entry name" value="A_deaminase_dom"/>
</dbReference>
<keyword evidence="5" id="KW-0378">Hydrolase</keyword>
<dbReference type="GO" id="GO:0046872">
    <property type="term" value="F:metal ion binding"/>
    <property type="evidence" value="ECO:0007669"/>
    <property type="project" value="UniProtKB-KW"/>
</dbReference>
<dbReference type="EC" id="3.5.4.4" evidence="3"/>
<comment type="cofactor">
    <cofactor evidence="1">
        <name>Zn(2+)</name>
        <dbReference type="ChEBI" id="CHEBI:29105"/>
    </cofactor>
</comment>
<dbReference type="STRING" id="1034346.GCA_000313565_02210"/>
<protein>
    <recommendedName>
        <fullName evidence="3">adenosine deaminase</fullName>
        <ecNumber evidence="3">3.5.4.4</ecNumber>
    </recommendedName>
</protein>
<evidence type="ECO:0000259" key="7">
    <source>
        <dbReference type="Pfam" id="PF00962"/>
    </source>
</evidence>
<dbReference type="GO" id="GO:0043103">
    <property type="term" value="P:hypoxanthine salvage"/>
    <property type="evidence" value="ECO:0007669"/>
    <property type="project" value="TreeGrafter"/>
</dbReference>
<dbReference type="GO" id="GO:0005829">
    <property type="term" value="C:cytosol"/>
    <property type="evidence" value="ECO:0007669"/>
    <property type="project" value="TreeGrafter"/>
</dbReference>
<dbReference type="Gene3D" id="3.20.20.140">
    <property type="entry name" value="Metal-dependent hydrolases"/>
    <property type="match status" value="1"/>
</dbReference>
<evidence type="ECO:0000256" key="4">
    <source>
        <dbReference type="ARBA" id="ARBA00022723"/>
    </source>
</evidence>
<dbReference type="RefSeq" id="WP_022938514.1">
    <property type="nucleotide sequence ID" value="NZ_CABKRQ010000005.1"/>
</dbReference>
<comment type="caution">
    <text evidence="8">The sequence shown here is derived from an EMBL/GenBank/DDBJ whole genome shotgun (WGS) entry which is preliminary data.</text>
</comment>
<dbReference type="OrthoDB" id="9779574at2"/>
<dbReference type="GO" id="GO:0006154">
    <property type="term" value="P:adenosine catabolic process"/>
    <property type="evidence" value="ECO:0007669"/>
    <property type="project" value="TreeGrafter"/>
</dbReference>
<evidence type="ECO:0000256" key="6">
    <source>
        <dbReference type="ARBA" id="ARBA00022833"/>
    </source>
</evidence>